<feature type="transmembrane region" description="Helical" evidence="5">
    <location>
        <begin position="129"/>
        <end position="148"/>
    </location>
</feature>
<evidence type="ECO:0000256" key="4">
    <source>
        <dbReference type="ARBA" id="ARBA00023163"/>
    </source>
</evidence>
<dbReference type="InterPro" id="IPR036388">
    <property type="entry name" value="WH-like_DNA-bd_sf"/>
</dbReference>
<organism evidence="6 7">
    <name type="scientific">Capnocytophaga canimorsus</name>
    <dbReference type="NCBI Taxonomy" id="28188"/>
    <lineage>
        <taxon>Bacteria</taxon>
        <taxon>Pseudomonadati</taxon>
        <taxon>Bacteroidota</taxon>
        <taxon>Flavobacteriia</taxon>
        <taxon>Flavobacteriales</taxon>
        <taxon>Flavobacteriaceae</taxon>
        <taxon>Capnocytophaga</taxon>
    </lineage>
</organism>
<reference evidence="6 7" key="1">
    <citation type="submission" date="2015-01" db="EMBL/GenBank/DDBJ databases">
        <authorList>
            <person name="Xiang T."/>
            <person name="Song Y."/>
            <person name="Huang L."/>
            <person name="Wang B."/>
            <person name="Wu P."/>
        </authorList>
    </citation>
    <scope>NUCLEOTIDE SEQUENCE [LARGE SCALE GENOMIC DNA]</scope>
    <source>
        <strain evidence="6 7">Cc12</strain>
    </source>
</reference>
<dbReference type="SUPFAM" id="SSF46785">
    <property type="entry name" value="Winged helix' DNA-binding domain"/>
    <property type="match status" value="1"/>
</dbReference>
<dbReference type="Gene3D" id="1.10.10.10">
    <property type="entry name" value="Winged helix-like DNA-binding domain superfamily/Winged helix DNA-binding domain"/>
    <property type="match status" value="1"/>
</dbReference>
<keyword evidence="5" id="KW-0812">Transmembrane</keyword>
<dbReference type="AlphaFoldDB" id="A0A0B7HDM9"/>
<dbReference type="EMBL" id="CDOE01000068">
    <property type="protein sequence ID" value="CEN37390.1"/>
    <property type="molecule type" value="Genomic_DNA"/>
</dbReference>
<evidence type="ECO:0000256" key="5">
    <source>
        <dbReference type="SAM" id="Phobius"/>
    </source>
</evidence>
<name>A0A0B7HDM9_9FLAO</name>
<keyword evidence="2" id="KW-0805">Transcription regulation</keyword>
<keyword evidence="4" id="KW-0804">Transcription</keyword>
<proteinExistence type="inferred from homology"/>
<evidence type="ECO:0000256" key="3">
    <source>
        <dbReference type="ARBA" id="ARBA00023125"/>
    </source>
</evidence>
<accession>A0A0B7HDM9</accession>
<keyword evidence="5" id="KW-0472">Membrane</keyword>
<gene>
    <name evidence="6" type="ORF">CCAN12_700026</name>
</gene>
<evidence type="ECO:0000313" key="6">
    <source>
        <dbReference type="EMBL" id="CEN37390.1"/>
    </source>
</evidence>
<dbReference type="Gene3D" id="1.10.4040.10">
    <property type="entry name" value="Penicillinase repressor domain"/>
    <property type="match status" value="1"/>
</dbReference>
<dbReference type="InterPro" id="IPR005650">
    <property type="entry name" value="BlaI_family"/>
</dbReference>
<evidence type="ECO:0000256" key="1">
    <source>
        <dbReference type="ARBA" id="ARBA00011046"/>
    </source>
</evidence>
<dbReference type="InterPro" id="IPR036390">
    <property type="entry name" value="WH_DNA-bd_sf"/>
</dbReference>
<sequence length="174" mass="20312">MKKLSNTEEQLMEYLWQKQTAYMKDLLEAYPDPKPASTTIATLLKRMIDKQMVGYHQRGNSREYYPKISKNSYFSRKMKTIISDYFGNSAFQFASFFAKEISMTPEQWEELKKIVDSNLKKDKNDTVSYQNAIMWYVFLHIVSLVAIARKNADIQSVFLALGFGSFVCFSADYH</sequence>
<comment type="similarity">
    <text evidence="1">Belongs to the BlaI transcriptional regulatory family.</text>
</comment>
<dbReference type="GO" id="GO:0003677">
    <property type="term" value="F:DNA binding"/>
    <property type="evidence" value="ECO:0007669"/>
    <property type="project" value="UniProtKB-KW"/>
</dbReference>
<evidence type="ECO:0000313" key="7">
    <source>
        <dbReference type="Proteomes" id="UP000044026"/>
    </source>
</evidence>
<evidence type="ECO:0000256" key="2">
    <source>
        <dbReference type="ARBA" id="ARBA00023015"/>
    </source>
</evidence>
<keyword evidence="3" id="KW-0238">DNA-binding</keyword>
<keyword evidence="5" id="KW-1133">Transmembrane helix</keyword>
<dbReference type="GO" id="GO:0045892">
    <property type="term" value="P:negative regulation of DNA-templated transcription"/>
    <property type="evidence" value="ECO:0007669"/>
    <property type="project" value="InterPro"/>
</dbReference>
<feature type="transmembrane region" description="Helical" evidence="5">
    <location>
        <begin position="154"/>
        <end position="173"/>
    </location>
</feature>
<dbReference type="Proteomes" id="UP000044026">
    <property type="component" value="Unassembled WGS sequence"/>
</dbReference>
<protein>
    <submittedName>
        <fullName evidence="6">Methicillin resistance regulatory protein mecI (Modular protein)</fullName>
    </submittedName>
</protein>
<dbReference type="Pfam" id="PF03965">
    <property type="entry name" value="Penicillinase_R"/>
    <property type="match status" value="1"/>
</dbReference>